<name>A0A523UVX8_UNCT6</name>
<reference evidence="2 3" key="1">
    <citation type="submission" date="2019-03" db="EMBL/GenBank/DDBJ databases">
        <title>Metabolic potential of uncultured bacteria and archaea associated with petroleum seepage in deep-sea sediments.</title>
        <authorList>
            <person name="Dong X."/>
            <person name="Hubert C."/>
        </authorList>
    </citation>
    <scope>NUCLEOTIDE SEQUENCE [LARGE SCALE GENOMIC DNA]</scope>
    <source>
        <strain evidence="2">E44_bin18</strain>
    </source>
</reference>
<dbReference type="Pfam" id="PF00480">
    <property type="entry name" value="ROK"/>
    <property type="match status" value="1"/>
</dbReference>
<dbReference type="InterPro" id="IPR043129">
    <property type="entry name" value="ATPase_NBD"/>
</dbReference>
<comment type="caution">
    <text evidence="2">The sequence shown here is derived from an EMBL/GenBank/DDBJ whole genome shotgun (WGS) entry which is preliminary data.</text>
</comment>
<dbReference type="Gene3D" id="3.30.420.40">
    <property type="match status" value="2"/>
</dbReference>
<gene>
    <name evidence="2" type="ORF">E3J62_03600</name>
</gene>
<dbReference type="PANTHER" id="PTHR18964:SF149">
    <property type="entry name" value="BIFUNCTIONAL UDP-N-ACETYLGLUCOSAMINE 2-EPIMERASE_N-ACETYLMANNOSAMINE KINASE"/>
    <property type="match status" value="1"/>
</dbReference>
<evidence type="ECO:0000313" key="3">
    <source>
        <dbReference type="Proteomes" id="UP000315525"/>
    </source>
</evidence>
<dbReference type="SUPFAM" id="SSF53067">
    <property type="entry name" value="Actin-like ATPase domain"/>
    <property type="match status" value="1"/>
</dbReference>
<dbReference type="CDD" id="cd23763">
    <property type="entry name" value="ASKHA_ATPase_ROK"/>
    <property type="match status" value="1"/>
</dbReference>
<dbReference type="PROSITE" id="PS01125">
    <property type="entry name" value="ROK"/>
    <property type="match status" value="1"/>
</dbReference>
<sequence length="316" mass="33233">MRERAEAFVGVDFGATNIRAGLVDKEGRILKRAHSRTYASQGKEKVFSRIIKLVQNLGQNDRVDVGIACPGPVDGSTGIIFDPPNLPGWKKVRLKEELEERLDTRVHVENDANMVAYGEWEFGAGKGVNNLLCLTLGTGVGSGLVLDGSLYTGANGFAAELGHTIVEPNGPQCRCGARGCLESLVGAKSIEAEVERAIASGQETILTQGNDEMTVSRISSAAAKGDSLSRKVLEKAGFYVGIAVCNAVALLDVEMVIVGGGISKAGPLIIEPIRKAVSSNLIGRRLRTLEIVGSQLGDDAGILGISAYSRASGASK</sequence>
<accession>A0A523UVX8</accession>
<dbReference type="PANTHER" id="PTHR18964">
    <property type="entry name" value="ROK (REPRESSOR, ORF, KINASE) FAMILY"/>
    <property type="match status" value="1"/>
</dbReference>
<dbReference type="InterPro" id="IPR000600">
    <property type="entry name" value="ROK"/>
</dbReference>
<dbReference type="AlphaFoldDB" id="A0A523UVX8"/>
<proteinExistence type="inferred from homology"/>
<evidence type="ECO:0000256" key="1">
    <source>
        <dbReference type="ARBA" id="ARBA00006479"/>
    </source>
</evidence>
<dbReference type="Proteomes" id="UP000315525">
    <property type="component" value="Unassembled WGS sequence"/>
</dbReference>
<dbReference type="EMBL" id="SOJN01000046">
    <property type="protein sequence ID" value="TET46696.1"/>
    <property type="molecule type" value="Genomic_DNA"/>
</dbReference>
<organism evidence="2 3">
    <name type="scientific">candidate division TA06 bacterium</name>
    <dbReference type="NCBI Taxonomy" id="2250710"/>
    <lineage>
        <taxon>Bacteria</taxon>
        <taxon>Bacteria division TA06</taxon>
    </lineage>
</organism>
<protein>
    <submittedName>
        <fullName evidence="2">ROK family protein</fullName>
    </submittedName>
</protein>
<dbReference type="InterPro" id="IPR049874">
    <property type="entry name" value="ROK_cs"/>
</dbReference>
<comment type="similarity">
    <text evidence="1">Belongs to the ROK (NagC/XylR) family.</text>
</comment>
<evidence type="ECO:0000313" key="2">
    <source>
        <dbReference type="EMBL" id="TET46696.1"/>
    </source>
</evidence>